<name>A0A034W7X9_BACDO</name>
<protein>
    <submittedName>
        <fullName evidence="1">Uncharacterized protein</fullName>
    </submittedName>
</protein>
<proteinExistence type="predicted"/>
<evidence type="ECO:0000313" key="1">
    <source>
        <dbReference type="EMBL" id="JAC51676.1"/>
    </source>
</evidence>
<dbReference type="AlphaFoldDB" id="A0A034W7X9"/>
<organism evidence="1">
    <name type="scientific">Bactrocera dorsalis</name>
    <name type="common">Oriental fruit fly</name>
    <name type="synonym">Dacus dorsalis</name>
    <dbReference type="NCBI Taxonomy" id="27457"/>
    <lineage>
        <taxon>Eukaryota</taxon>
        <taxon>Metazoa</taxon>
        <taxon>Ecdysozoa</taxon>
        <taxon>Arthropoda</taxon>
        <taxon>Hexapoda</taxon>
        <taxon>Insecta</taxon>
        <taxon>Pterygota</taxon>
        <taxon>Neoptera</taxon>
        <taxon>Endopterygota</taxon>
        <taxon>Diptera</taxon>
        <taxon>Brachycera</taxon>
        <taxon>Muscomorpha</taxon>
        <taxon>Tephritoidea</taxon>
        <taxon>Tephritidae</taxon>
        <taxon>Bactrocera</taxon>
        <taxon>Bactrocera</taxon>
    </lineage>
</organism>
<accession>A0A034W7X9</accession>
<dbReference type="EMBL" id="GAKP01007276">
    <property type="protein sequence ID" value="JAC51676.1"/>
    <property type="molecule type" value="Transcribed_RNA"/>
</dbReference>
<sequence length="104" mass="11807">MTRDDIKEHLKLAESRLSEETEILLKSTQQISGSNFEKLRFEKSTVPSNKNGNDGNIFANTGIKGVGDDEISHQAAIIEFHQTEAFSEVKRKTAQQCNNYYEKE</sequence>
<reference evidence="1" key="1">
    <citation type="journal article" date="2014" name="BMC Genomics">
        <title>Characterizing the developmental transcriptome of the oriental fruit fly, Bactrocera dorsalis (Diptera: Tephritidae) through comparative genomic analysis with Drosophila melanogaster utilizing modENCODE datasets.</title>
        <authorList>
            <person name="Geib S.M."/>
            <person name="Calla B."/>
            <person name="Hall B."/>
            <person name="Hou S."/>
            <person name="Manoukis N.C."/>
        </authorList>
    </citation>
    <scope>NUCLEOTIDE SEQUENCE</scope>
    <source>
        <strain evidence="1">Punador</strain>
    </source>
</reference>